<gene>
    <name evidence="2" type="ORF">CONCODRAFT_12628</name>
</gene>
<name>A0A137NSF3_CONC2</name>
<sequence>MVPDYYKIQFSSVFVLFIFWMMLNFIGQFTSTSRPRKESGEVAGSTPIEYSTFGDRIAYADRILLDGLFILSSTVLFNSFMLVLAI</sequence>
<proteinExistence type="predicted"/>
<dbReference type="Proteomes" id="UP000070444">
    <property type="component" value="Unassembled WGS sequence"/>
</dbReference>
<evidence type="ECO:0000313" key="3">
    <source>
        <dbReference type="Proteomes" id="UP000070444"/>
    </source>
</evidence>
<evidence type="ECO:0000313" key="2">
    <source>
        <dbReference type="EMBL" id="KXN65699.1"/>
    </source>
</evidence>
<feature type="transmembrane region" description="Helical" evidence="1">
    <location>
        <begin position="63"/>
        <end position="85"/>
    </location>
</feature>
<keyword evidence="3" id="KW-1185">Reference proteome</keyword>
<dbReference type="EMBL" id="KQ964829">
    <property type="protein sequence ID" value="KXN65699.1"/>
    <property type="molecule type" value="Genomic_DNA"/>
</dbReference>
<organism evidence="2 3">
    <name type="scientific">Conidiobolus coronatus (strain ATCC 28846 / CBS 209.66 / NRRL 28638)</name>
    <name type="common">Delacroixia coronata</name>
    <dbReference type="NCBI Taxonomy" id="796925"/>
    <lineage>
        <taxon>Eukaryota</taxon>
        <taxon>Fungi</taxon>
        <taxon>Fungi incertae sedis</taxon>
        <taxon>Zoopagomycota</taxon>
        <taxon>Entomophthoromycotina</taxon>
        <taxon>Entomophthoromycetes</taxon>
        <taxon>Entomophthorales</taxon>
        <taxon>Ancylistaceae</taxon>
        <taxon>Conidiobolus</taxon>
    </lineage>
</organism>
<keyword evidence="1" id="KW-0472">Membrane</keyword>
<dbReference type="AlphaFoldDB" id="A0A137NSF3"/>
<feature type="transmembrane region" description="Helical" evidence="1">
    <location>
        <begin position="6"/>
        <end position="27"/>
    </location>
</feature>
<keyword evidence="1" id="KW-0812">Transmembrane</keyword>
<reference evidence="2 3" key="1">
    <citation type="journal article" date="2015" name="Genome Biol. Evol.">
        <title>Phylogenomic analyses indicate that early fungi evolved digesting cell walls of algal ancestors of land plants.</title>
        <authorList>
            <person name="Chang Y."/>
            <person name="Wang S."/>
            <person name="Sekimoto S."/>
            <person name="Aerts A.L."/>
            <person name="Choi C."/>
            <person name="Clum A."/>
            <person name="LaButti K.M."/>
            <person name="Lindquist E.A."/>
            <person name="Yee Ngan C."/>
            <person name="Ohm R.A."/>
            <person name="Salamov A.A."/>
            <person name="Grigoriev I.V."/>
            <person name="Spatafora J.W."/>
            <person name="Berbee M.L."/>
        </authorList>
    </citation>
    <scope>NUCLEOTIDE SEQUENCE [LARGE SCALE GENOMIC DNA]</scope>
    <source>
        <strain evidence="2 3">NRRL 28638</strain>
    </source>
</reference>
<protein>
    <submittedName>
        <fullName evidence="2">Uncharacterized protein</fullName>
    </submittedName>
</protein>
<keyword evidence="1" id="KW-1133">Transmembrane helix</keyword>
<evidence type="ECO:0000256" key="1">
    <source>
        <dbReference type="SAM" id="Phobius"/>
    </source>
</evidence>
<accession>A0A137NSF3</accession>